<gene>
    <name evidence="1" type="ORF">ECPE_LOCUS15401</name>
</gene>
<sequence length="241" mass="27609">MRGFINHRKIGQYNKNILRVETKYVEPTINRWWVYLSQSSLYVGFPKKGQKSRPAALVVVRAQATKRRAWNYLRNRGGYRQHLRYRAAKERALRIQRHCKREYESRITRNAKLRPNAYYNYVQSKAYSRFAVGNVVYPDGVGAASSKEKAEVLRSFFEKVHITDLGKPLPDLLGRLTEQRMAPFVLWAKEVEEALKQLGQNKAAGPDGLHPAILRPIADIIEGAPTPLCKRSLASATLPPH</sequence>
<accession>A0A183B866</accession>
<organism evidence="3">
    <name type="scientific">Echinostoma caproni</name>
    <dbReference type="NCBI Taxonomy" id="27848"/>
    <lineage>
        <taxon>Eukaryota</taxon>
        <taxon>Metazoa</taxon>
        <taxon>Spiralia</taxon>
        <taxon>Lophotrochozoa</taxon>
        <taxon>Platyhelminthes</taxon>
        <taxon>Trematoda</taxon>
        <taxon>Digenea</taxon>
        <taxon>Plagiorchiida</taxon>
        <taxon>Echinostomata</taxon>
        <taxon>Echinostomatoidea</taxon>
        <taxon>Echinostomatidae</taxon>
        <taxon>Echinostoma</taxon>
    </lineage>
</organism>
<dbReference type="EMBL" id="UZAN01060425">
    <property type="protein sequence ID" value="VDP92673.1"/>
    <property type="molecule type" value="Genomic_DNA"/>
</dbReference>
<reference evidence="3" key="1">
    <citation type="submission" date="2016-06" db="UniProtKB">
        <authorList>
            <consortium name="WormBaseParasite"/>
        </authorList>
    </citation>
    <scope>IDENTIFICATION</scope>
</reference>
<evidence type="ECO:0000313" key="2">
    <source>
        <dbReference type="Proteomes" id="UP000272942"/>
    </source>
</evidence>
<proteinExistence type="predicted"/>
<dbReference type="WBParaSite" id="ECPE_0001544101-mRNA-1">
    <property type="protein sequence ID" value="ECPE_0001544101-mRNA-1"/>
    <property type="gene ID" value="ECPE_0001544101"/>
</dbReference>
<evidence type="ECO:0000313" key="3">
    <source>
        <dbReference type="WBParaSite" id="ECPE_0001544101-mRNA-1"/>
    </source>
</evidence>
<dbReference type="PANTHER" id="PTHR33395:SF22">
    <property type="entry name" value="REVERSE TRANSCRIPTASE DOMAIN-CONTAINING PROTEIN"/>
    <property type="match status" value="1"/>
</dbReference>
<reference evidence="1 2" key="2">
    <citation type="submission" date="2018-11" db="EMBL/GenBank/DDBJ databases">
        <authorList>
            <consortium name="Pathogen Informatics"/>
        </authorList>
    </citation>
    <scope>NUCLEOTIDE SEQUENCE [LARGE SCALE GENOMIC DNA]</scope>
    <source>
        <strain evidence="1 2">Egypt</strain>
    </source>
</reference>
<evidence type="ECO:0000313" key="1">
    <source>
        <dbReference type="EMBL" id="VDP92673.1"/>
    </source>
</evidence>
<protein>
    <submittedName>
        <fullName evidence="3">Reverse transcriptase domain-containing protein</fullName>
    </submittedName>
</protein>
<dbReference type="PANTHER" id="PTHR33395">
    <property type="entry name" value="TRANSCRIPTASE, PUTATIVE-RELATED-RELATED"/>
    <property type="match status" value="1"/>
</dbReference>
<dbReference type="AlphaFoldDB" id="A0A183B866"/>
<name>A0A183B866_9TREM</name>
<dbReference type="Proteomes" id="UP000272942">
    <property type="component" value="Unassembled WGS sequence"/>
</dbReference>
<keyword evidence="2" id="KW-1185">Reference proteome</keyword>